<reference evidence="8" key="1">
    <citation type="journal article" date="2023" name="G3 (Bethesda)">
        <title>A reference genome for the long-term kleptoplast-retaining sea slug Elysia crispata morphotype clarki.</title>
        <authorList>
            <person name="Eastman K.E."/>
            <person name="Pendleton A.L."/>
            <person name="Shaikh M.A."/>
            <person name="Suttiyut T."/>
            <person name="Ogas R."/>
            <person name="Tomko P."/>
            <person name="Gavelis G."/>
            <person name="Widhalm J.R."/>
            <person name="Wisecaver J.H."/>
        </authorList>
    </citation>
    <scope>NUCLEOTIDE SEQUENCE</scope>
    <source>
        <strain evidence="8">ECLA1</strain>
    </source>
</reference>
<keyword evidence="2 6" id="KW-0812">Transmembrane</keyword>
<keyword evidence="3 6" id="KW-1133">Transmembrane helix</keyword>
<feature type="transmembrane region" description="Helical" evidence="6">
    <location>
        <begin position="317"/>
        <end position="340"/>
    </location>
</feature>
<keyword evidence="9" id="KW-1185">Reference proteome</keyword>
<evidence type="ECO:0000256" key="6">
    <source>
        <dbReference type="SAM" id="Phobius"/>
    </source>
</evidence>
<dbReference type="EMBL" id="JAWDGP010003399">
    <property type="protein sequence ID" value="KAK3774641.1"/>
    <property type="molecule type" value="Genomic_DNA"/>
</dbReference>
<feature type="transmembrane region" description="Helical" evidence="6">
    <location>
        <begin position="36"/>
        <end position="60"/>
    </location>
</feature>
<dbReference type="PROSITE" id="PS50262">
    <property type="entry name" value="G_PROTEIN_RECEP_F1_2"/>
    <property type="match status" value="1"/>
</dbReference>
<dbReference type="InterPro" id="IPR052954">
    <property type="entry name" value="GPCR-Ligand_Int"/>
</dbReference>
<dbReference type="Pfam" id="PF00001">
    <property type="entry name" value="7tm_1"/>
    <property type="match status" value="1"/>
</dbReference>
<evidence type="ECO:0000313" key="9">
    <source>
        <dbReference type="Proteomes" id="UP001283361"/>
    </source>
</evidence>
<dbReference type="InterPro" id="IPR000276">
    <property type="entry name" value="GPCR_Rhodpsn"/>
</dbReference>
<organism evidence="8 9">
    <name type="scientific">Elysia crispata</name>
    <name type="common">lettuce slug</name>
    <dbReference type="NCBI Taxonomy" id="231223"/>
    <lineage>
        <taxon>Eukaryota</taxon>
        <taxon>Metazoa</taxon>
        <taxon>Spiralia</taxon>
        <taxon>Lophotrochozoa</taxon>
        <taxon>Mollusca</taxon>
        <taxon>Gastropoda</taxon>
        <taxon>Heterobranchia</taxon>
        <taxon>Euthyneura</taxon>
        <taxon>Panpulmonata</taxon>
        <taxon>Sacoglossa</taxon>
        <taxon>Placobranchoidea</taxon>
        <taxon>Plakobranchidae</taxon>
        <taxon>Elysia</taxon>
    </lineage>
</organism>
<feature type="compositionally biased region" description="Polar residues" evidence="5">
    <location>
        <begin position="421"/>
        <end position="441"/>
    </location>
</feature>
<evidence type="ECO:0000256" key="3">
    <source>
        <dbReference type="ARBA" id="ARBA00022989"/>
    </source>
</evidence>
<dbReference type="SUPFAM" id="SSF81321">
    <property type="entry name" value="Family A G protein-coupled receptor-like"/>
    <property type="match status" value="1"/>
</dbReference>
<proteinExistence type="predicted"/>
<dbReference type="Proteomes" id="UP001283361">
    <property type="component" value="Unassembled WGS sequence"/>
</dbReference>
<comment type="caution">
    <text evidence="8">The sequence shown here is derived from an EMBL/GenBank/DDBJ whole genome shotgun (WGS) entry which is preliminary data.</text>
</comment>
<sequence>MDNSTMNSSVSVMTGEEDSQEQTGIMSYRTREIFQIVNFVVLSSLIGLFGICSNIINIIIFFKHRFHESMNVSLLGLSISDLFGVFTLEWFNMCTNPLILDTGVPIHAMGFQYATGGWPHVTFTRITCIITVFVAIERCLCITVPLKVKRILTPKRALFVVLGIYLVMILSLLPAYFSFHIGWEFVEEENRTLYTLLVSNEQMERITIAGNFVMQVICFFGIAGSNFMLVYALQQKTKWRQQGAKGPAAKAAASAAPGPKPDGKSGDGEAKAPNPSADQSRLTVEPNGTSSKPTAPTVRGGAAEHAVNRDRKLGRMIVLLSGILFLCYIPSTVALLVQLIEPGFSMLGRFRNSFFATWSFVWVLDSINSSVNIFVYYNMSSKYRATFDKMFGRFLRKWRVNPEDTNVENSVNTRHVDTKRNGNGANFTSPKTQNTTVVSPT</sequence>
<feature type="transmembrane region" description="Helical" evidence="6">
    <location>
        <begin position="117"/>
        <end position="136"/>
    </location>
</feature>
<accession>A0AAE0ZTI0</accession>
<gene>
    <name evidence="8" type="ORF">RRG08_035069</name>
</gene>
<feature type="transmembrane region" description="Helical" evidence="6">
    <location>
        <begin position="212"/>
        <end position="233"/>
    </location>
</feature>
<evidence type="ECO:0000256" key="4">
    <source>
        <dbReference type="ARBA" id="ARBA00023136"/>
    </source>
</evidence>
<dbReference type="Gene3D" id="1.20.1070.10">
    <property type="entry name" value="Rhodopsin 7-helix transmembrane proteins"/>
    <property type="match status" value="1"/>
</dbReference>
<evidence type="ECO:0000259" key="7">
    <source>
        <dbReference type="PROSITE" id="PS50262"/>
    </source>
</evidence>
<keyword evidence="4 6" id="KW-0472">Membrane</keyword>
<dbReference type="InterPro" id="IPR017452">
    <property type="entry name" value="GPCR_Rhodpsn_7TM"/>
</dbReference>
<evidence type="ECO:0000313" key="8">
    <source>
        <dbReference type="EMBL" id="KAK3774641.1"/>
    </source>
</evidence>
<evidence type="ECO:0000256" key="5">
    <source>
        <dbReference type="SAM" id="MobiDB-lite"/>
    </source>
</evidence>
<comment type="subcellular location">
    <subcellularLocation>
        <location evidence="1">Membrane</location>
    </subcellularLocation>
</comment>
<protein>
    <recommendedName>
        <fullName evidence="7">G-protein coupled receptors family 1 profile domain-containing protein</fullName>
    </recommendedName>
</protein>
<evidence type="ECO:0000256" key="1">
    <source>
        <dbReference type="ARBA" id="ARBA00004370"/>
    </source>
</evidence>
<feature type="compositionally biased region" description="Polar residues" evidence="5">
    <location>
        <begin position="276"/>
        <end position="294"/>
    </location>
</feature>
<feature type="transmembrane region" description="Helical" evidence="6">
    <location>
        <begin position="157"/>
        <end position="177"/>
    </location>
</feature>
<dbReference type="GO" id="GO:0016020">
    <property type="term" value="C:membrane"/>
    <property type="evidence" value="ECO:0007669"/>
    <property type="project" value="UniProtKB-SubCell"/>
</dbReference>
<feature type="domain" description="G-protein coupled receptors family 1 profile" evidence="7">
    <location>
        <begin position="53"/>
        <end position="376"/>
    </location>
</feature>
<dbReference type="PANTHER" id="PTHR46641:SF2">
    <property type="entry name" value="FMRFAMIDE RECEPTOR"/>
    <property type="match status" value="1"/>
</dbReference>
<feature type="region of interest" description="Disordered" evidence="5">
    <location>
        <begin position="415"/>
        <end position="441"/>
    </location>
</feature>
<feature type="compositionally biased region" description="Basic and acidic residues" evidence="5">
    <location>
        <begin position="261"/>
        <end position="270"/>
    </location>
</feature>
<dbReference type="PANTHER" id="PTHR46641">
    <property type="entry name" value="FMRFAMIDE RECEPTOR-RELATED"/>
    <property type="match status" value="1"/>
</dbReference>
<feature type="region of interest" description="Disordered" evidence="5">
    <location>
        <begin position="250"/>
        <end position="304"/>
    </location>
</feature>
<dbReference type="PRINTS" id="PR00237">
    <property type="entry name" value="GPCRRHODOPSN"/>
</dbReference>
<feature type="transmembrane region" description="Helical" evidence="6">
    <location>
        <begin position="360"/>
        <end position="379"/>
    </location>
</feature>
<name>A0AAE0ZTI0_9GAST</name>
<dbReference type="AlphaFoldDB" id="A0AAE0ZTI0"/>
<dbReference type="GO" id="GO:0004930">
    <property type="term" value="F:G protein-coupled receptor activity"/>
    <property type="evidence" value="ECO:0007669"/>
    <property type="project" value="InterPro"/>
</dbReference>
<evidence type="ECO:0000256" key="2">
    <source>
        <dbReference type="ARBA" id="ARBA00022692"/>
    </source>
</evidence>